<dbReference type="InterPro" id="IPR036318">
    <property type="entry name" value="FAD-bd_PCMH-like_sf"/>
</dbReference>
<dbReference type="EC" id="1.3.1.72" evidence="2"/>
<evidence type="ECO:0000256" key="6">
    <source>
        <dbReference type="SAM" id="Phobius"/>
    </source>
</evidence>
<dbReference type="GO" id="GO:0050614">
    <property type="term" value="F:Delta24-sterol reductase activity"/>
    <property type="evidence" value="ECO:0007669"/>
    <property type="project" value="UniProtKB-EC"/>
</dbReference>
<evidence type="ECO:0000256" key="2">
    <source>
        <dbReference type="ARBA" id="ARBA00012405"/>
    </source>
</evidence>
<dbReference type="GO" id="GO:0071949">
    <property type="term" value="F:FAD binding"/>
    <property type="evidence" value="ECO:0007669"/>
    <property type="project" value="InterPro"/>
</dbReference>
<keyword evidence="4 6" id="KW-1133">Transmembrane helix</keyword>
<evidence type="ECO:0000256" key="4">
    <source>
        <dbReference type="ARBA" id="ARBA00022989"/>
    </source>
</evidence>
<evidence type="ECO:0000259" key="7">
    <source>
        <dbReference type="PROSITE" id="PS51387"/>
    </source>
</evidence>
<feature type="domain" description="FAD-binding PCMH-type" evidence="7">
    <location>
        <begin position="52"/>
        <end position="233"/>
    </location>
</feature>
<dbReference type="PROSITE" id="PS51387">
    <property type="entry name" value="FAD_PCMH"/>
    <property type="match status" value="1"/>
</dbReference>
<feature type="transmembrane region" description="Helical" evidence="6">
    <location>
        <begin position="21"/>
        <end position="46"/>
    </location>
</feature>
<evidence type="ECO:0000313" key="8">
    <source>
        <dbReference type="EMBL" id="CAE0670133.1"/>
    </source>
</evidence>
<accession>A0A7S3Z319</accession>
<dbReference type="GO" id="GO:0005737">
    <property type="term" value="C:cytoplasm"/>
    <property type="evidence" value="ECO:0007669"/>
    <property type="project" value="TreeGrafter"/>
</dbReference>
<dbReference type="SUPFAM" id="SSF56176">
    <property type="entry name" value="FAD-binding/transporter-associated domain-like"/>
    <property type="match status" value="1"/>
</dbReference>
<dbReference type="GO" id="GO:0008202">
    <property type="term" value="P:steroid metabolic process"/>
    <property type="evidence" value="ECO:0007669"/>
    <property type="project" value="TreeGrafter"/>
</dbReference>
<protein>
    <recommendedName>
        <fullName evidence="2">Delta(24)-sterol reductase</fullName>
        <ecNumber evidence="2">1.3.1.72</ecNumber>
    </recommendedName>
</protein>
<evidence type="ECO:0000256" key="3">
    <source>
        <dbReference type="ARBA" id="ARBA00022692"/>
    </source>
</evidence>
<evidence type="ECO:0000256" key="1">
    <source>
        <dbReference type="ARBA" id="ARBA00004167"/>
    </source>
</evidence>
<dbReference type="InterPro" id="IPR016166">
    <property type="entry name" value="FAD-bd_PCMH"/>
</dbReference>
<proteinExistence type="predicted"/>
<dbReference type="GO" id="GO:0016020">
    <property type="term" value="C:membrane"/>
    <property type="evidence" value="ECO:0007669"/>
    <property type="project" value="UniProtKB-SubCell"/>
</dbReference>
<keyword evidence="5 6" id="KW-0472">Membrane</keyword>
<gene>
    <name evidence="8" type="ORF">LGLO00237_LOCUS21768</name>
</gene>
<dbReference type="InterPro" id="IPR016169">
    <property type="entry name" value="FAD-bd_PCMH_sub2"/>
</dbReference>
<dbReference type="AlphaFoldDB" id="A0A7S3Z319"/>
<organism evidence="8">
    <name type="scientific">Lotharella globosa</name>
    <dbReference type="NCBI Taxonomy" id="91324"/>
    <lineage>
        <taxon>Eukaryota</taxon>
        <taxon>Sar</taxon>
        <taxon>Rhizaria</taxon>
        <taxon>Cercozoa</taxon>
        <taxon>Chlorarachniophyceae</taxon>
        <taxon>Lotharella</taxon>
    </lineage>
</organism>
<dbReference type="PANTHER" id="PTHR10801:SF2">
    <property type="entry name" value="FAD-BINDING PCMH-TYPE DOMAIN-CONTAINING PROTEIN"/>
    <property type="match status" value="1"/>
</dbReference>
<dbReference type="Pfam" id="PF01565">
    <property type="entry name" value="FAD_binding_4"/>
    <property type="match status" value="1"/>
</dbReference>
<dbReference type="Gene3D" id="3.30.465.10">
    <property type="match status" value="1"/>
</dbReference>
<dbReference type="EMBL" id="HBIV01030501">
    <property type="protein sequence ID" value="CAE0670133.1"/>
    <property type="molecule type" value="Transcribed_RNA"/>
</dbReference>
<evidence type="ECO:0000256" key="5">
    <source>
        <dbReference type="ARBA" id="ARBA00023136"/>
    </source>
</evidence>
<name>A0A7S3Z319_9EUKA</name>
<reference evidence="8" key="1">
    <citation type="submission" date="2021-01" db="EMBL/GenBank/DDBJ databases">
        <authorList>
            <person name="Corre E."/>
            <person name="Pelletier E."/>
            <person name="Niang G."/>
            <person name="Scheremetjew M."/>
            <person name="Finn R."/>
            <person name="Kale V."/>
            <person name="Holt S."/>
            <person name="Cochrane G."/>
            <person name="Meng A."/>
            <person name="Brown T."/>
            <person name="Cohen L."/>
        </authorList>
    </citation>
    <scope>NUCLEOTIDE SEQUENCE</scope>
    <source>
        <strain evidence="8">CCCM811</strain>
    </source>
</reference>
<keyword evidence="3 6" id="KW-0812">Transmembrane</keyword>
<sequence>MVCDALHRRTGFTMANAPWQFRLLAFVRIPMLMFVVIPLSFALYWIRLWGSYVYWALTCIRTDTHQQRVASVSRQLIAWNKSGRAKKLRTSRANWLSMSTRLLSNKQGCHLIDVGHLSNILHLDEKESTVTIEPMVTFGQLTDYLMPRGLCMKCHIEMESITVGGAAMGFGLETNSHAVGFFQETVVEYELVTPDGEVHRVTADSDPDLFYALPWSYGTIGFITSIKCRVVKAAPYIHVEYTPTFSGEELSRKLNSLASMEKGPDFLEATAYDKEKAVIQCASFAHIETWSQRFMVNHINWWWKPFYYKWVETALSRGAFEEYIPTKHYYHRFTRSIFWELEDMIPFSNHWLYRLLWGWMGAPEVSLLKLFQGPVVRRSSMYAHAVQESIVPLKILKEGIDRFDSWYGIYPLLIFPVRVYDRGQKSGMIHPRKSLLTKGKSYGMWVDIGAYGVPRQIKEGKPWSAKKVVREMEHWCRDQGGWQALYTDIFCTEKELQQMFDHSLLEKVRKRFGSDAAFGSVYSKVRPEPGMLDLSDILAEEAKEEGKEES</sequence>
<dbReference type="InterPro" id="IPR040165">
    <property type="entry name" value="Diminuto-like"/>
</dbReference>
<dbReference type="InterPro" id="IPR006094">
    <property type="entry name" value="Oxid_FAD_bind_N"/>
</dbReference>
<dbReference type="PANTHER" id="PTHR10801">
    <property type="entry name" value="24-DEHYDROCHOLESTEROL REDUCTASE"/>
    <property type="match status" value="1"/>
</dbReference>
<comment type="subcellular location">
    <subcellularLocation>
        <location evidence="1">Membrane</location>
        <topology evidence="1">Single-pass membrane protein</topology>
    </subcellularLocation>
</comment>
<dbReference type="GO" id="GO:0000246">
    <property type="term" value="F:Delta24(24-1) sterol reductase activity"/>
    <property type="evidence" value="ECO:0007669"/>
    <property type="project" value="TreeGrafter"/>
</dbReference>